<dbReference type="PANTHER" id="PTHR43806">
    <property type="entry name" value="PEPTIDASE S8"/>
    <property type="match status" value="1"/>
</dbReference>
<dbReference type="SUPFAM" id="SSF52743">
    <property type="entry name" value="Subtilisin-like"/>
    <property type="match status" value="1"/>
</dbReference>
<feature type="active site" description="Charge relay system" evidence="6">
    <location>
        <position position="417"/>
    </location>
</feature>
<evidence type="ECO:0000313" key="11">
    <source>
        <dbReference type="EMBL" id="AZI40357.1"/>
    </source>
</evidence>
<dbReference type="InterPro" id="IPR050131">
    <property type="entry name" value="Peptidase_S8_subtilisin-like"/>
</dbReference>
<feature type="domain" description="Peptidase S8/S53" evidence="9">
    <location>
        <begin position="189"/>
        <end position="464"/>
    </location>
</feature>
<dbReference type="Gene3D" id="3.40.50.200">
    <property type="entry name" value="Peptidase S8/S53 domain"/>
    <property type="match status" value="1"/>
</dbReference>
<dbReference type="Pfam" id="PF00082">
    <property type="entry name" value="Peptidase_S8"/>
    <property type="match status" value="1"/>
</dbReference>
<dbReference type="NCBIfam" id="TIGR04183">
    <property type="entry name" value="Por_Secre_tail"/>
    <property type="match status" value="1"/>
</dbReference>
<evidence type="ECO:0000256" key="2">
    <source>
        <dbReference type="ARBA" id="ARBA00022670"/>
    </source>
</evidence>
<dbReference type="EMBL" id="CP034161">
    <property type="protein sequence ID" value="AZI40357.1"/>
    <property type="molecule type" value="Genomic_DNA"/>
</dbReference>
<keyword evidence="12" id="KW-1185">Reference proteome</keyword>
<dbReference type="Proteomes" id="UP000281810">
    <property type="component" value="Chromosome"/>
</dbReference>
<dbReference type="PROSITE" id="PS51892">
    <property type="entry name" value="SUBTILASE"/>
    <property type="match status" value="1"/>
</dbReference>
<keyword evidence="8" id="KW-0472">Membrane</keyword>
<feature type="active site" description="Charge relay system" evidence="6">
    <location>
        <position position="198"/>
    </location>
</feature>
<keyword evidence="8" id="KW-1133">Transmembrane helix</keyword>
<dbReference type="Pfam" id="PF18962">
    <property type="entry name" value="Por_Secre_tail"/>
    <property type="match status" value="1"/>
</dbReference>
<dbReference type="InterPro" id="IPR023828">
    <property type="entry name" value="Peptidase_S8_Ser-AS"/>
</dbReference>
<dbReference type="AlphaFoldDB" id="A0A3G8Y8B6"/>
<proteinExistence type="inferred from homology"/>
<dbReference type="PROSITE" id="PS00136">
    <property type="entry name" value="SUBTILASE_ASP"/>
    <property type="match status" value="1"/>
</dbReference>
<dbReference type="GO" id="GO:0004252">
    <property type="term" value="F:serine-type endopeptidase activity"/>
    <property type="evidence" value="ECO:0007669"/>
    <property type="project" value="UniProtKB-UniRule"/>
</dbReference>
<dbReference type="InterPro" id="IPR036852">
    <property type="entry name" value="Peptidase_S8/S53_dom_sf"/>
</dbReference>
<evidence type="ECO:0000313" key="12">
    <source>
        <dbReference type="Proteomes" id="UP000281810"/>
    </source>
</evidence>
<dbReference type="PRINTS" id="PR00723">
    <property type="entry name" value="SUBTILISIN"/>
</dbReference>
<dbReference type="InterPro" id="IPR017317">
    <property type="entry name" value="Pept_S8_subtilisin_bacteroid-2"/>
</dbReference>
<dbReference type="InterPro" id="IPR023827">
    <property type="entry name" value="Peptidase_S8_Asp-AS"/>
</dbReference>
<dbReference type="InterPro" id="IPR015500">
    <property type="entry name" value="Peptidase_S8_subtilisin-rel"/>
</dbReference>
<dbReference type="InterPro" id="IPR000209">
    <property type="entry name" value="Peptidase_S8/S53_dom"/>
</dbReference>
<evidence type="ECO:0000256" key="6">
    <source>
        <dbReference type="PROSITE-ProRule" id="PRU01240"/>
    </source>
</evidence>
<feature type="active site" description="Charge relay system" evidence="6">
    <location>
        <position position="240"/>
    </location>
</feature>
<feature type="transmembrane region" description="Helical" evidence="8">
    <location>
        <begin position="26"/>
        <end position="49"/>
    </location>
</feature>
<keyword evidence="2 6" id="KW-0645">Protease</keyword>
<sequence>MQKIYSVNLHLFISLKNLIILNVRKIFTILSVSFSLVATAQTELVFVFFKDKPNKSAFYNNPLSELTQKSLDRRTKLGIPLTDQDAPLESEYIQNIKNLGFMVTDYSKWLNGVAVNATSAQIQTLSQQSYVDHVESFVKNPNAGKKASKIEKFKEYSNREILTNYNYGSGLAQINQINARALHLAGFTGTGMTVAVIDTGFPTVNTGNAFKRLRDNDKIKGGYNFINKSDDIYNQNLNSHGTICLGTIGGYLENQFVGTAPDADFYLYATEDGDNEIPEEQLYWIEAAEEADRKGVDLISTSLGYYEFDDSRYDYKYEDMNGTTTFIARGAQIAAEKGIFVTFAAGNEGNNAWHYIITPADNAKVFSIGAVTAQGASVSFSSYGPNSSGIIKPDAAARGAETYTVYNGQVTQASGTSLANPVAAGGIACLLQALPQNISREEIRNRLKQNASLYPNPSNQMGYGILNLYKTYQSFLGVDDVKQTKIQIYPNPAKAIVNVKTDDLIKSIEIYDSLGRIIKSEVSKTINITELDKGIYFLKVKTASGGSIEKIIKE</sequence>
<evidence type="ECO:0000259" key="10">
    <source>
        <dbReference type="Pfam" id="PF18962"/>
    </source>
</evidence>
<dbReference type="InterPro" id="IPR026444">
    <property type="entry name" value="Secre_tail"/>
</dbReference>
<dbReference type="GO" id="GO:0006508">
    <property type="term" value="P:proteolysis"/>
    <property type="evidence" value="ECO:0007669"/>
    <property type="project" value="UniProtKB-KW"/>
</dbReference>
<comment type="similarity">
    <text evidence="1 6 7">Belongs to the peptidase S8 family.</text>
</comment>
<evidence type="ECO:0000256" key="7">
    <source>
        <dbReference type="RuleBase" id="RU003355"/>
    </source>
</evidence>
<keyword evidence="4 6" id="KW-0378">Hydrolase</keyword>
<evidence type="ECO:0000256" key="5">
    <source>
        <dbReference type="ARBA" id="ARBA00022825"/>
    </source>
</evidence>
<evidence type="ECO:0000256" key="1">
    <source>
        <dbReference type="ARBA" id="ARBA00011073"/>
    </source>
</evidence>
<evidence type="ECO:0000256" key="4">
    <source>
        <dbReference type="ARBA" id="ARBA00022801"/>
    </source>
</evidence>
<accession>A0A3G8Y8B6</accession>
<evidence type="ECO:0000256" key="3">
    <source>
        <dbReference type="ARBA" id="ARBA00022729"/>
    </source>
</evidence>
<keyword evidence="5 6" id="KW-0720">Serine protease</keyword>
<dbReference type="PANTHER" id="PTHR43806:SF67">
    <property type="entry name" value="EGF-LIKE DOMAIN-CONTAINING PROTEIN"/>
    <property type="match status" value="1"/>
</dbReference>
<dbReference type="PIRSF" id="PIRSF037903">
    <property type="entry name" value="Subtilisin_rel_GFO_2223"/>
    <property type="match status" value="1"/>
</dbReference>
<evidence type="ECO:0000259" key="9">
    <source>
        <dbReference type="Pfam" id="PF00082"/>
    </source>
</evidence>
<protein>
    <submittedName>
        <fullName evidence="11">T9SS C-terminal target domain-containing protein</fullName>
    </submittedName>
</protein>
<feature type="domain" description="Secretion system C-terminal sorting" evidence="10">
    <location>
        <begin position="488"/>
        <end position="552"/>
    </location>
</feature>
<reference evidence="12" key="1">
    <citation type="submission" date="2018-11" db="EMBL/GenBank/DDBJ databases">
        <title>Proposal to divide the Flavobacteriaceae and reorganize its genera based on Amino Acid Identity values calculated from whole genome sequences.</title>
        <authorList>
            <person name="Nicholson A.C."/>
            <person name="Gulvik C.A."/>
            <person name="Whitney A.M."/>
            <person name="Humrighouse B.W."/>
            <person name="Bell M."/>
            <person name="Holmes B."/>
            <person name="Steigerwalt A.B."/>
            <person name="Villarma A."/>
            <person name="Sheth M."/>
            <person name="Batra D."/>
            <person name="Pryor J."/>
            <person name="Bernardet J.-F."/>
            <person name="Hugo C."/>
            <person name="Kampfer P."/>
            <person name="Newman J.D."/>
            <person name="McQuiston J.R."/>
        </authorList>
    </citation>
    <scope>NUCLEOTIDE SEQUENCE [LARGE SCALE GENOMIC DNA]</scope>
    <source>
        <strain evidence="12">F5649</strain>
    </source>
</reference>
<dbReference type="OrthoDB" id="1407599at2"/>
<gene>
    <name evidence="11" type="ORF">EIB74_10445</name>
</gene>
<evidence type="ECO:0000256" key="8">
    <source>
        <dbReference type="SAM" id="Phobius"/>
    </source>
</evidence>
<dbReference type="PROSITE" id="PS00138">
    <property type="entry name" value="SUBTILASE_SER"/>
    <property type="match status" value="1"/>
</dbReference>
<organism evidence="11 12">
    <name type="scientific">Epilithonimonas vandammei</name>
    <dbReference type="NCBI Taxonomy" id="2487072"/>
    <lineage>
        <taxon>Bacteria</taxon>
        <taxon>Pseudomonadati</taxon>
        <taxon>Bacteroidota</taxon>
        <taxon>Flavobacteriia</taxon>
        <taxon>Flavobacteriales</taxon>
        <taxon>Weeksellaceae</taxon>
        <taxon>Chryseobacterium group</taxon>
        <taxon>Epilithonimonas</taxon>
    </lineage>
</organism>
<keyword evidence="3" id="KW-0732">Signal</keyword>
<name>A0A3G8Y8B6_9FLAO</name>
<keyword evidence="8" id="KW-0812">Transmembrane</keyword>